<dbReference type="AlphaFoldDB" id="A0A5B7F751"/>
<feature type="compositionally biased region" description="Basic residues" evidence="1">
    <location>
        <begin position="64"/>
        <end position="82"/>
    </location>
</feature>
<organism evidence="2 3">
    <name type="scientific">Portunus trituberculatus</name>
    <name type="common">Swimming crab</name>
    <name type="synonym">Neptunus trituberculatus</name>
    <dbReference type="NCBI Taxonomy" id="210409"/>
    <lineage>
        <taxon>Eukaryota</taxon>
        <taxon>Metazoa</taxon>
        <taxon>Ecdysozoa</taxon>
        <taxon>Arthropoda</taxon>
        <taxon>Crustacea</taxon>
        <taxon>Multicrustacea</taxon>
        <taxon>Malacostraca</taxon>
        <taxon>Eumalacostraca</taxon>
        <taxon>Eucarida</taxon>
        <taxon>Decapoda</taxon>
        <taxon>Pleocyemata</taxon>
        <taxon>Brachyura</taxon>
        <taxon>Eubrachyura</taxon>
        <taxon>Portunoidea</taxon>
        <taxon>Portunidae</taxon>
        <taxon>Portuninae</taxon>
        <taxon>Portunus</taxon>
    </lineage>
</organism>
<feature type="compositionally biased region" description="Basic residues" evidence="1">
    <location>
        <begin position="31"/>
        <end position="43"/>
    </location>
</feature>
<dbReference type="Proteomes" id="UP000324222">
    <property type="component" value="Unassembled WGS sequence"/>
</dbReference>
<protein>
    <submittedName>
        <fullName evidence="2">Uncharacterized protein</fullName>
    </submittedName>
</protein>
<comment type="caution">
    <text evidence="2">The sequence shown here is derived from an EMBL/GenBank/DDBJ whole genome shotgun (WGS) entry which is preliminary data.</text>
</comment>
<keyword evidence="3" id="KW-1185">Reference proteome</keyword>
<reference evidence="2 3" key="1">
    <citation type="submission" date="2019-05" db="EMBL/GenBank/DDBJ databases">
        <title>Another draft genome of Portunus trituberculatus and its Hox gene families provides insights of decapod evolution.</title>
        <authorList>
            <person name="Jeong J.-H."/>
            <person name="Song I."/>
            <person name="Kim S."/>
            <person name="Choi T."/>
            <person name="Kim D."/>
            <person name="Ryu S."/>
            <person name="Kim W."/>
        </authorList>
    </citation>
    <scope>NUCLEOTIDE SEQUENCE [LARGE SCALE GENOMIC DNA]</scope>
    <source>
        <tissue evidence="2">Muscle</tissue>
    </source>
</reference>
<evidence type="ECO:0000256" key="1">
    <source>
        <dbReference type="SAM" id="MobiDB-lite"/>
    </source>
</evidence>
<evidence type="ECO:0000313" key="2">
    <source>
        <dbReference type="EMBL" id="MPC43410.1"/>
    </source>
</evidence>
<sequence length="193" mass="21700">MRASLPTKPADGAALRGAPRDLAHWRVVPPRPRRPSHGFRRGKFGSGGAQGVSRGKSGQSCSIRHNHRRRSILPRRRPSRRRRRALVHPLPLQIFQKSPPKSLVVRRAYWRSSRSPGEVRGLGQASVRLPLLRQAASRFAQRPPSAASRPQHLPIFPQFREVPFFIRVNGRRAHTGLTWNNRYSGMTAGIASS</sequence>
<dbReference type="EMBL" id="VSRR010005817">
    <property type="protein sequence ID" value="MPC43410.1"/>
    <property type="molecule type" value="Genomic_DNA"/>
</dbReference>
<accession>A0A5B7F751</accession>
<gene>
    <name evidence="2" type="ORF">E2C01_037056</name>
</gene>
<evidence type="ECO:0000313" key="3">
    <source>
        <dbReference type="Proteomes" id="UP000324222"/>
    </source>
</evidence>
<feature type="region of interest" description="Disordered" evidence="1">
    <location>
        <begin position="1"/>
        <end position="82"/>
    </location>
</feature>
<proteinExistence type="predicted"/>
<name>A0A5B7F751_PORTR</name>